<gene>
    <name evidence="2" type="primary">LOC114648337</name>
</gene>
<organism evidence="2 3">
    <name type="scientific">Erpetoichthys calabaricus</name>
    <name type="common">Rope fish</name>
    <name type="synonym">Calamoichthys calabaricus</name>
    <dbReference type="NCBI Taxonomy" id="27687"/>
    <lineage>
        <taxon>Eukaryota</taxon>
        <taxon>Metazoa</taxon>
        <taxon>Chordata</taxon>
        <taxon>Craniata</taxon>
        <taxon>Vertebrata</taxon>
        <taxon>Euteleostomi</taxon>
        <taxon>Actinopterygii</taxon>
        <taxon>Polypteriformes</taxon>
        <taxon>Polypteridae</taxon>
        <taxon>Erpetoichthys</taxon>
    </lineage>
</organism>
<feature type="transmembrane region" description="Helical" evidence="1">
    <location>
        <begin position="384"/>
        <end position="403"/>
    </location>
</feature>
<reference evidence="2" key="2">
    <citation type="submission" date="2025-08" db="UniProtKB">
        <authorList>
            <consortium name="Ensembl"/>
        </authorList>
    </citation>
    <scope>IDENTIFICATION</scope>
</reference>
<dbReference type="PANTHER" id="PTHR31701">
    <property type="entry name" value="ENDOPLASMIC RETICULUM MEMBRANE-ASSOCIATED RNA DEGRADATION PROTEIN"/>
    <property type="match status" value="1"/>
</dbReference>
<dbReference type="PANTHER" id="PTHR31701:SF2">
    <property type="entry name" value="ENDOPLASMIC RETICULUM MEMBRANE-ASSOCIATED RNA DEGRADATION PROTEIN"/>
    <property type="match status" value="1"/>
</dbReference>
<dbReference type="Proteomes" id="UP000694620">
    <property type="component" value="Chromosome 3"/>
</dbReference>
<proteinExistence type="predicted"/>
<keyword evidence="1" id="KW-0472">Membrane</keyword>
<dbReference type="AlphaFoldDB" id="A0A8C4RPH3"/>
<evidence type="ECO:0000313" key="3">
    <source>
        <dbReference type="Proteomes" id="UP000694620"/>
    </source>
</evidence>
<sequence>MLLLMVVGLGQIFQNYKYRTDCILVHRNMFSFSQWDQLFIFPVLCEEALSLAEGLIKKSDFVLSIMLPYWQAGITAYREERYADSLMFILPQMECSLRCVYTRANNCPHRLQTAESEEFYTTLDEILAKNVKRTEINALPTMLGEPIMELLWDLLNNPEGPRIRDHLSHGEVDLTSFPRVIANEILASSLVLLYKFIGKPCKELEENEIMGKIVSSAETYSSQFHPIGKLRNQVLKCIKQLQDHNDLPRPPQDQIERNPRFQSSELQLHTKDTTLKRIIFCIQKHFPEEHRDALIVEEYIQDNSKLFHLPELWNHHISTLYCPRAVLEVVSLLRKIVSQCSKVTEQVVYSSESRYTEWMNKSLRSRQRITYIHLLNSTQYITPAMRLLLLICTVYIFNVYNLCAQQQMQDHLKFLKLSLQFAENLVTFTNSEKNKWSESINLIDKYFDKVELFFKAINFKEDKL</sequence>
<keyword evidence="1" id="KW-1133">Transmembrane helix</keyword>
<keyword evidence="3" id="KW-1185">Reference proteome</keyword>
<evidence type="ECO:0000256" key="1">
    <source>
        <dbReference type="SAM" id="Phobius"/>
    </source>
</evidence>
<dbReference type="InterPro" id="IPR039635">
    <property type="entry name" value="ERMARD"/>
</dbReference>
<name>A0A8C4RPH3_ERPCA</name>
<dbReference type="GeneTree" id="ENSGT00390000001024"/>
<protein>
    <recommendedName>
        <fullName evidence="4">Endoplasmic reticulum membrane-associated RNA degradation protein</fullName>
    </recommendedName>
</protein>
<dbReference type="Ensembl" id="ENSECRT00000005545.1">
    <property type="protein sequence ID" value="ENSECRP00000005450.1"/>
    <property type="gene ID" value="ENSECRG00000003671.1"/>
</dbReference>
<evidence type="ECO:0008006" key="4">
    <source>
        <dbReference type="Google" id="ProtNLM"/>
    </source>
</evidence>
<reference evidence="2" key="3">
    <citation type="submission" date="2025-09" db="UniProtKB">
        <authorList>
            <consortium name="Ensembl"/>
        </authorList>
    </citation>
    <scope>IDENTIFICATION</scope>
</reference>
<accession>A0A8C4RPH3</accession>
<evidence type="ECO:0000313" key="2">
    <source>
        <dbReference type="Ensembl" id="ENSECRP00000005450.1"/>
    </source>
</evidence>
<reference evidence="2" key="1">
    <citation type="submission" date="2021-06" db="EMBL/GenBank/DDBJ databases">
        <authorList>
            <consortium name="Wellcome Sanger Institute Data Sharing"/>
        </authorList>
    </citation>
    <scope>NUCLEOTIDE SEQUENCE [LARGE SCALE GENOMIC DNA]</scope>
</reference>
<keyword evidence="1" id="KW-0812">Transmembrane</keyword>